<keyword evidence="2" id="KW-0813">Transport</keyword>
<dbReference type="InterPro" id="IPR013525">
    <property type="entry name" value="ABC2_TM"/>
</dbReference>
<comment type="caution">
    <text evidence="8">The sequence shown here is derived from an EMBL/GenBank/DDBJ whole genome shotgun (WGS) entry which is preliminary data.</text>
</comment>
<dbReference type="VEuPathDB" id="ToxoDB:cyc_07870"/>
<evidence type="ECO:0000256" key="1">
    <source>
        <dbReference type="ARBA" id="ARBA00004141"/>
    </source>
</evidence>
<evidence type="ECO:0000259" key="7">
    <source>
        <dbReference type="Pfam" id="PF01061"/>
    </source>
</evidence>
<gene>
    <name evidence="8" type="ORF">cyc_07870</name>
</gene>
<comment type="subcellular location">
    <subcellularLocation>
        <location evidence="1">Membrane</location>
        <topology evidence="1">Multi-pass membrane protein</topology>
    </subcellularLocation>
</comment>
<feature type="transmembrane region" description="Helical" evidence="6">
    <location>
        <begin position="124"/>
        <end position="147"/>
    </location>
</feature>
<dbReference type="PANTHER" id="PTHR48041:SF139">
    <property type="entry name" value="PROTEIN SCARLET"/>
    <property type="match status" value="1"/>
</dbReference>
<keyword evidence="9" id="KW-1185">Reference proteome</keyword>
<accession>A0A1D3D9R6</accession>
<feature type="transmembrane region" description="Helical" evidence="6">
    <location>
        <begin position="153"/>
        <end position="173"/>
    </location>
</feature>
<evidence type="ECO:0000313" key="9">
    <source>
        <dbReference type="Proteomes" id="UP000095192"/>
    </source>
</evidence>
<evidence type="ECO:0000256" key="2">
    <source>
        <dbReference type="ARBA" id="ARBA00022448"/>
    </source>
</evidence>
<dbReference type="Pfam" id="PF01061">
    <property type="entry name" value="ABC2_membrane"/>
    <property type="match status" value="1"/>
</dbReference>
<keyword evidence="3 6" id="KW-0812">Transmembrane</keyword>
<reference evidence="8 9" key="1">
    <citation type="journal article" date="2016" name="BMC Genomics">
        <title>Comparative genomics reveals Cyclospora cayetanensis possesses coccidia-like metabolism and invasion components but unique surface antigens.</title>
        <authorList>
            <person name="Liu S."/>
            <person name="Wang L."/>
            <person name="Zheng H."/>
            <person name="Xu Z."/>
            <person name="Roellig D.M."/>
            <person name="Li N."/>
            <person name="Frace M.A."/>
            <person name="Tang K."/>
            <person name="Arrowood M.J."/>
            <person name="Moss D.M."/>
            <person name="Zhang L."/>
            <person name="Feng Y."/>
            <person name="Xiao L."/>
        </authorList>
    </citation>
    <scope>NUCLEOTIDE SEQUENCE [LARGE SCALE GENOMIC DNA]</scope>
    <source>
        <strain evidence="8 9">CHN_HEN01</strain>
    </source>
</reference>
<protein>
    <submittedName>
        <fullName evidence="8">ABC transporter</fullName>
    </submittedName>
</protein>
<keyword evidence="4 6" id="KW-1133">Transmembrane helix</keyword>
<evidence type="ECO:0000256" key="6">
    <source>
        <dbReference type="SAM" id="Phobius"/>
    </source>
</evidence>
<organism evidence="8 9">
    <name type="scientific">Cyclospora cayetanensis</name>
    <dbReference type="NCBI Taxonomy" id="88456"/>
    <lineage>
        <taxon>Eukaryota</taxon>
        <taxon>Sar</taxon>
        <taxon>Alveolata</taxon>
        <taxon>Apicomplexa</taxon>
        <taxon>Conoidasida</taxon>
        <taxon>Coccidia</taxon>
        <taxon>Eucoccidiorida</taxon>
        <taxon>Eimeriorina</taxon>
        <taxon>Eimeriidae</taxon>
        <taxon>Cyclospora</taxon>
    </lineage>
</organism>
<dbReference type="InParanoid" id="A0A1D3D9R6"/>
<feature type="transmembrane region" description="Helical" evidence="6">
    <location>
        <begin position="44"/>
        <end position="67"/>
    </location>
</feature>
<sequence>MSLSLSPFVAIPVRLSVFTKATPLCSIFWDVKSKGTTEVAGRNMLGCLFFLATQIVFSPLDCLSLFVDDRELFNRDTANGTYTPFAYFMAKSIASLPFQHLPLTTVLVLSYWMVGMAADVGRFLIFLVIAQFAIHASTSFLILAAAISPRLSVAQSVAPVVLVIILLVCGFYIRDQDMPVWIRWLKYISFIHYPYLCFAANEFIDNPTWAGLPSDFLEVYGGLSDTRLGFNLGILVAVALILRCMAFFAIKYCNRRIGLES</sequence>
<evidence type="ECO:0000313" key="8">
    <source>
        <dbReference type="EMBL" id="OEH80201.1"/>
    </source>
</evidence>
<dbReference type="EMBL" id="JROU02000169">
    <property type="protein sequence ID" value="OEH80201.1"/>
    <property type="molecule type" value="Genomic_DNA"/>
</dbReference>
<feature type="domain" description="ABC-2 type transporter transmembrane" evidence="7">
    <location>
        <begin position="26"/>
        <end position="203"/>
    </location>
</feature>
<dbReference type="Proteomes" id="UP000095192">
    <property type="component" value="Unassembled WGS sequence"/>
</dbReference>
<feature type="transmembrane region" description="Helical" evidence="6">
    <location>
        <begin position="228"/>
        <end position="250"/>
    </location>
</feature>
<dbReference type="GO" id="GO:0140359">
    <property type="term" value="F:ABC-type transporter activity"/>
    <property type="evidence" value="ECO:0007669"/>
    <property type="project" value="InterPro"/>
</dbReference>
<feature type="transmembrane region" description="Helical" evidence="6">
    <location>
        <begin position="87"/>
        <end position="112"/>
    </location>
</feature>
<dbReference type="GO" id="GO:0016020">
    <property type="term" value="C:membrane"/>
    <property type="evidence" value="ECO:0007669"/>
    <property type="project" value="UniProtKB-SubCell"/>
</dbReference>
<dbReference type="InterPro" id="IPR050352">
    <property type="entry name" value="ABCG_transporters"/>
</dbReference>
<proteinExistence type="predicted"/>
<dbReference type="PANTHER" id="PTHR48041">
    <property type="entry name" value="ABC TRANSPORTER G FAMILY MEMBER 28"/>
    <property type="match status" value="1"/>
</dbReference>
<keyword evidence="5 6" id="KW-0472">Membrane</keyword>
<feature type="transmembrane region" description="Helical" evidence="6">
    <location>
        <begin position="185"/>
        <end position="204"/>
    </location>
</feature>
<evidence type="ECO:0000256" key="5">
    <source>
        <dbReference type="ARBA" id="ARBA00023136"/>
    </source>
</evidence>
<evidence type="ECO:0000256" key="3">
    <source>
        <dbReference type="ARBA" id="ARBA00022692"/>
    </source>
</evidence>
<dbReference type="AlphaFoldDB" id="A0A1D3D9R6"/>
<name>A0A1D3D9R6_9EIME</name>
<evidence type="ECO:0000256" key="4">
    <source>
        <dbReference type="ARBA" id="ARBA00022989"/>
    </source>
</evidence>